<evidence type="ECO:0000256" key="4">
    <source>
        <dbReference type="SAM" id="MobiDB-lite"/>
    </source>
</evidence>
<evidence type="ECO:0000313" key="6">
    <source>
        <dbReference type="EMBL" id="CAH0729216.1"/>
    </source>
</evidence>
<dbReference type="AlphaFoldDB" id="A0A8J9UZ82"/>
<dbReference type="InterPro" id="IPR000618">
    <property type="entry name" value="Insect_cuticle"/>
</dbReference>
<evidence type="ECO:0000313" key="7">
    <source>
        <dbReference type="Proteomes" id="UP000838878"/>
    </source>
</evidence>
<organism evidence="6 7">
    <name type="scientific">Brenthis ino</name>
    <name type="common">lesser marbled fritillary</name>
    <dbReference type="NCBI Taxonomy" id="405034"/>
    <lineage>
        <taxon>Eukaryota</taxon>
        <taxon>Metazoa</taxon>
        <taxon>Ecdysozoa</taxon>
        <taxon>Arthropoda</taxon>
        <taxon>Hexapoda</taxon>
        <taxon>Insecta</taxon>
        <taxon>Pterygota</taxon>
        <taxon>Neoptera</taxon>
        <taxon>Endopterygota</taxon>
        <taxon>Lepidoptera</taxon>
        <taxon>Glossata</taxon>
        <taxon>Ditrysia</taxon>
        <taxon>Papilionoidea</taxon>
        <taxon>Nymphalidae</taxon>
        <taxon>Heliconiinae</taxon>
        <taxon>Argynnini</taxon>
        <taxon>Brenthis</taxon>
    </lineage>
</organism>
<dbReference type="Pfam" id="PF00379">
    <property type="entry name" value="Chitin_bind_4"/>
    <property type="match status" value="1"/>
</dbReference>
<keyword evidence="7" id="KW-1185">Reference proteome</keyword>
<dbReference type="OrthoDB" id="6815232at2759"/>
<reference evidence="6" key="1">
    <citation type="submission" date="2021-12" db="EMBL/GenBank/DDBJ databases">
        <authorList>
            <person name="Martin H S."/>
        </authorList>
    </citation>
    <scope>NUCLEOTIDE SEQUENCE</scope>
</reference>
<dbReference type="EMBL" id="OV170228">
    <property type="protein sequence ID" value="CAH0729216.1"/>
    <property type="molecule type" value="Genomic_DNA"/>
</dbReference>
<gene>
    <name evidence="6" type="ORF">BINO364_LOCUS14345</name>
</gene>
<accession>A0A8J9UZ82</accession>
<feature type="chain" id="PRO_5035447708" description="Cuticle protein" evidence="5">
    <location>
        <begin position="20"/>
        <end position="349"/>
    </location>
</feature>
<dbReference type="GO" id="GO:0042302">
    <property type="term" value="F:structural constituent of cuticle"/>
    <property type="evidence" value="ECO:0007669"/>
    <property type="project" value="UniProtKB-UniRule"/>
</dbReference>
<evidence type="ECO:0000256" key="3">
    <source>
        <dbReference type="PROSITE-ProRule" id="PRU00497"/>
    </source>
</evidence>
<feature type="region of interest" description="Disordered" evidence="4">
    <location>
        <begin position="37"/>
        <end position="63"/>
    </location>
</feature>
<keyword evidence="1 3" id="KW-0193">Cuticle</keyword>
<evidence type="ECO:0008006" key="8">
    <source>
        <dbReference type="Google" id="ProtNLM"/>
    </source>
</evidence>
<keyword evidence="2 5" id="KW-0732">Signal</keyword>
<feature type="signal peptide" evidence="5">
    <location>
        <begin position="1"/>
        <end position="19"/>
    </location>
</feature>
<dbReference type="PROSITE" id="PS51155">
    <property type="entry name" value="CHIT_BIND_RR_2"/>
    <property type="match status" value="1"/>
</dbReference>
<dbReference type="InterPro" id="IPR031311">
    <property type="entry name" value="CHIT_BIND_RR_consensus"/>
</dbReference>
<evidence type="ECO:0000256" key="5">
    <source>
        <dbReference type="SAM" id="SignalP"/>
    </source>
</evidence>
<feature type="non-terminal residue" evidence="6">
    <location>
        <position position="349"/>
    </location>
</feature>
<protein>
    <recommendedName>
        <fullName evidence="8">Cuticle protein</fullName>
    </recommendedName>
</protein>
<dbReference type="Proteomes" id="UP000838878">
    <property type="component" value="Chromosome 8"/>
</dbReference>
<evidence type="ECO:0000256" key="1">
    <source>
        <dbReference type="ARBA" id="ARBA00022460"/>
    </source>
</evidence>
<dbReference type="PRINTS" id="PR00947">
    <property type="entry name" value="CUTICLE"/>
</dbReference>
<name>A0A8J9UZ82_9NEOP</name>
<feature type="compositionally biased region" description="Polar residues" evidence="4">
    <location>
        <begin position="37"/>
        <end position="46"/>
    </location>
</feature>
<evidence type="ECO:0000256" key="2">
    <source>
        <dbReference type="ARBA" id="ARBA00022729"/>
    </source>
</evidence>
<dbReference type="PROSITE" id="PS00233">
    <property type="entry name" value="CHIT_BIND_RR_1"/>
    <property type="match status" value="1"/>
</dbReference>
<proteinExistence type="predicted"/>
<sequence>MSLLRSLLLVVSLAAIIFAAEDEVAPVNPLFQVLSPSPSLSTSNQGADIASGEREDNVGASGSLKIGGSLAGGVSDDKDSNNQNGQDVSNIEQLSIVSPAVEPVSSVKLVSVAEPATSAEPADAPETVKVVESVANTAEPVSNAELLVKAAEPLVEAVEPAAKAVEPVVSNAEPVVKAAEAEINAEPVKITAEPASTAKLSPIEPVSSIASVPVIVAEKVETSAPSEDPIAIPELRGSFTPVKAFSSASVYTKPIYVAPVVKVNPGNYDYKYGLMRYENEYIPEGYRYLYETENKIAAGEEGHIERIDNERSGMKARGFYEFVAPDGVTYRVDYTADERGFIPQGAHLP</sequence>